<protein>
    <recommendedName>
        <fullName evidence="4">Vacuolar-sorting protein SNF7</fullName>
    </recommendedName>
    <alternativeName>
        <fullName evidence="5">Vacuolar protein-sorting-associated protein 32</fullName>
    </alternativeName>
</protein>
<evidence type="ECO:0000256" key="3">
    <source>
        <dbReference type="ARBA" id="ARBA00022753"/>
    </source>
</evidence>
<dbReference type="AlphaFoldDB" id="A0AA91T056"/>
<evidence type="ECO:0000313" key="7">
    <source>
        <dbReference type="EMBL" id="OVF06650.1"/>
    </source>
</evidence>
<organism evidence="7 8">
    <name type="scientific">Clavispora lusitaniae</name>
    <name type="common">Candida lusitaniae</name>
    <dbReference type="NCBI Taxonomy" id="36911"/>
    <lineage>
        <taxon>Eukaryota</taxon>
        <taxon>Fungi</taxon>
        <taxon>Dikarya</taxon>
        <taxon>Ascomycota</taxon>
        <taxon>Saccharomycotina</taxon>
        <taxon>Pichiomycetes</taxon>
        <taxon>Metschnikowiaceae</taxon>
        <taxon>Clavispora</taxon>
    </lineage>
</organism>
<evidence type="ECO:0000256" key="5">
    <source>
        <dbReference type="ARBA" id="ARBA00042586"/>
    </source>
</evidence>
<dbReference type="Proteomes" id="UP000195602">
    <property type="component" value="Unassembled WGS sequence"/>
</dbReference>
<evidence type="ECO:0000256" key="6">
    <source>
        <dbReference type="SAM" id="MobiDB-lite"/>
    </source>
</evidence>
<gene>
    <name evidence="7" type="ORF">A9F13_19g00506</name>
</gene>
<feature type="compositionally biased region" description="Basic and acidic residues" evidence="6">
    <location>
        <begin position="437"/>
        <end position="457"/>
    </location>
</feature>
<name>A0AA91T056_CLALS</name>
<comment type="subcellular location">
    <subcellularLocation>
        <location evidence="1">Endosome</location>
    </subcellularLocation>
</comment>
<dbReference type="GO" id="GO:0006900">
    <property type="term" value="P:vesicle budding from membrane"/>
    <property type="evidence" value="ECO:0007669"/>
    <property type="project" value="TreeGrafter"/>
</dbReference>
<dbReference type="KEGG" id="clus:A9F13_19g00506"/>
<dbReference type="PANTHER" id="PTHR22761">
    <property type="entry name" value="CHARGED MULTIVESICULAR BODY PROTEIN"/>
    <property type="match status" value="1"/>
</dbReference>
<evidence type="ECO:0000256" key="1">
    <source>
        <dbReference type="ARBA" id="ARBA00004177"/>
    </source>
</evidence>
<sequence length="457" mass="51759">MTDLDDPAVSVFTKVPAFKKSRLLSLYSDFSHLIDSNPEGYDANIHAWCELLKQCLVQHTFGSSLTLPGQDLAIKLRNEQYGEPKGLGLVLLKQVQEGKYVPWSIYKDIAPNHTKSILDFISPSKWIGRAYGSVRTWAFSPVDRSGHLIDESYILWDVLVETGQQLNGKLHDLIKDEGSYTAKLLDGEMFRGLVRTINPHMSELDIQVLLIYLHRDIGSVTVKNDEKSPEITYIKMEKSPITEQDLGIINIKKCITDFQKRVKVLERRLDEEIPGEIKRLLEKESSEERVKNILRQKSALKKSLVKSLDVLNQLTHVLEKINDAENNVVTFEAMKEAKDVLSSYNSKLSLAEVDDLQIQLDEQIETTNELSAAMAVTNNVDETEIDEELAKLEEEYGTAKSQPKEATPNLPSIPKSEDTIDEAELEERVKNLTLIDTNERQGQSKEEKKPEEPLLAS</sequence>
<comment type="caution">
    <text evidence="7">The sequence shown here is derived from an EMBL/GenBank/DDBJ whole genome shotgun (WGS) entry which is preliminary data.</text>
</comment>
<dbReference type="GO" id="GO:0009898">
    <property type="term" value="C:cytoplasmic side of plasma membrane"/>
    <property type="evidence" value="ECO:0007669"/>
    <property type="project" value="TreeGrafter"/>
</dbReference>
<evidence type="ECO:0000313" key="8">
    <source>
        <dbReference type="Proteomes" id="UP000195602"/>
    </source>
</evidence>
<accession>A0AA91T056</accession>
<proteinExistence type="inferred from homology"/>
<dbReference type="PANTHER" id="PTHR22761:SF10">
    <property type="entry name" value="GH13992P"/>
    <property type="match status" value="1"/>
</dbReference>
<dbReference type="GO" id="GO:0000815">
    <property type="term" value="C:ESCRT III complex"/>
    <property type="evidence" value="ECO:0007669"/>
    <property type="project" value="TreeGrafter"/>
</dbReference>
<dbReference type="EMBL" id="LYUB02000019">
    <property type="protein sequence ID" value="OVF06650.1"/>
    <property type="molecule type" value="Genomic_DNA"/>
</dbReference>
<feature type="region of interest" description="Disordered" evidence="6">
    <location>
        <begin position="397"/>
        <end position="457"/>
    </location>
</feature>
<comment type="similarity">
    <text evidence="2">Belongs to the SNF7 family.</text>
</comment>
<dbReference type="GO" id="GO:0005771">
    <property type="term" value="C:multivesicular body"/>
    <property type="evidence" value="ECO:0007669"/>
    <property type="project" value="TreeGrafter"/>
</dbReference>
<keyword evidence="3" id="KW-0967">Endosome</keyword>
<dbReference type="InterPro" id="IPR005024">
    <property type="entry name" value="Snf7_fam"/>
</dbReference>
<evidence type="ECO:0000256" key="4">
    <source>
        <dbReference type="ARBA" id="ARBA00040017"/>
    </source>
</evidence>
<reference evidence="7 8" key="1">
    <citation type="submission" date="2017-04" db="EMBL/GenBank/DDBJ databases">
        <title>Draft genome of the yeast Clavispora lusitaniae type strain CBS 6936.</title>
        <authorList>
            <person name="Durrens P."/>
            <person name="Klopp C."/>
            <person name="Biteau N."/>
            <person name="Fitton-Ouhabi V."/>
            <person name="Dementhon K."/>
            <person name="Accoceberry I."/>
            <person name="Sherman D.J."/>
            <person name="Noel T."/>
        </authorList>
    </citation>
    <scope>NUCLEOTIDE SEQUENCE [LARGE SCALE GENOMIC DNA]</scope>
    <source>
        <strain evidence="7 8">CBS 6936</strain>
    </source>
</reference>
<dbReference type="Pfam" id="PF03357">
    <property type="entry name" value="Snf7"/>
    <property type="match status" value="1"/>
</dbReference>
<dbReference type="GO" id="GO:0032511">
    <property type="term" value="P:late endosome to vacuole transport via multivesicular body sorting pathway"/>
    <property type="evidence" value="ECO:0007669"/>
    <property type="project" value="TreeGrafter"/>
</dbReference>
<evidence type="ECO:0000256" key="2">
    <source>
        <dbReference type="ARBA" id="ARBA00006190"/>
    </source>
</evidence>